<accession>A0A449B2G2</accession>
<keyword evidence="2" id="KW-0472">Membrane</keyword>
<feature type="transmembrane region" description="Helical" evidence="2">
    <location>
        <begin position="197"/>
        <end position="216"/>
    </location>
</feature>
<feature type="transmembrane region" description="Helical" evidence="2">
    <location>
        <begin position="111"/>
        <end position="136"/>
    </location>
</feature>
<feature type="region of interest" description="Disordered" evidence="1">
    <location>
        <begin position="438"/>
        <end position="460"/>
    </location>
</feature>
<feature type="transmembrane region" description="Helical" evidence="2">
    <location>
        <begin position="222"/>
        <end position="242"/>
    </location>
</feature>
<feature type="transmembrane region" description="Helical" evidence="2">
    <location>
        <begin position="262"/>
        <end position="282"/>
    </location>
</feature>
<protein>
    <submittedName>
        <fullName evidence="3">Uncharacterized protein</fullName>
    </submittedName>
</protein>
<feature type="transmembrane region" description="Helical" evidence="2">
    <location>
        <begin position="294"/>
        <end position="314"/>
    </location>
</feature>
<dbReference type="RefSeq" id="WP_129725597.1">
    <property type="nucleotide sequence ID" value="NZ_CP101807.1"/>
</dbReference>
<evidence type="ECO:0000313" key="3">
    <source>
        <dbReference type="EMBL" id="VEU74797.1"/>
    </source>
</evidence>
<dbReference type="Proteomes" id="UP000290985">
    <property type="component" value="Chromosome"/>
</dbReference>
<organism evidence="3 4">
    <name type="scientific">Mycoplasmopsis citelli</name>
    <dbReference type="NCBI Taxonomy" id="171281"/>
    <lineage>
        <taxon>Bacteria</taxon>
        <taxon>Bacillati</taxon>
        <taxon>Mycoplasmatota</taxon>
        <taxon>Mycoplasmoidales</taxon>
        <taxon>Metamycoplasmataceae</taxon>
        <taxon>Mycoplasmopsis</taxon>
    </lineage>
</organism>
<keyword evidence="2" id="KW-0812">Transmembrane</keyword>
<reference evidence="3 4" key="1">
    <citation type="submission" date="2019-01" db="EMBL/GenBank/DDBJ databases">
        <authorList>
            <consortium name="Pathogen Informatics"/>
        </authorList>
    </citation>
    <scope>NUCLEOTIDE SEQUENCE [LARGE SCALE GENOMIC DNA]</scope>
    <source>
        <strain evidence="3 4">NCTC10181</strain>
    </source>
</reference>
<dbReference type="AlphaFoldDB" id="A0A449B2G2"/>
<feature type="transmembrane region" description="Helical" evidence="2">
    <location>
        <begin position="69"/>
        <end position="86"/>
    </location>
</feature>
<feature type="transmembrane region" description="Helical" evidence="2">
    <location>
        <begin position="20"/>
        <end position="48"/>
    </location>
</feature>
<dbReference type="KEGG" id="mcit:NCTC10181_00659"/>
<proteinExistence type="predicted"/>
<dbReference type="EMBL" id="LR215036">
    <property type="protein sequence ID" value="VEU74797.1"/>
    <property type="molecule type" value="Genomic_DNA"/>
</dbReference>
<keyword evidence="4" id="KW-1185">Reference proteome</keyword>
<feature type="compositionally biased region" description="Polar residues" evidence="1">
    <location>
        <begin position="443"/>
        <end position="460"/>
    </location>
</feature>
<sequence>MFSWLVDSILYGVVTPPFWIFIWIPFLVVQVLDFIFQFISFNLFNLIFFGKSNLDLNNFSFANFHFNPLFLIFLLPIGLFVPYLAYRALKYQTQYPESGAFRKFIRNLPKYVAIVLLLPFGIYFMTVILKFIVLLIKQSAGLNNTSISDSLWDQIRFVEWNKNRGWDVNEWRELTKRYYWWDFSQWRTIYSGDSMSFLLRGFVLILIYLMLVLNFALGMAKLIWKLLLMLLLSPIYNIKLLFYDKNSKDSKQYWNEIKGLILSYLFCLIGYSFVSLLIELVLPIIHSLNIFKDVVIVSWVGEMILTAILCFALTSSFSKLLEKFPAYFGFNNGLDLSGGTRLVSGFGSAIVPKKVKSKVQQSANKFKTQQIPNSNSNATTVAPKQNDNLNPSANKSSYNPINLTQIKSFAKENPIFPIPIDNQPKTNNSSEININIEVENTSGQTKSSKQINVSQNKGDK</sequence>
<dbReference type="NCBIfam" id="NF045889">
    <property type="entry name" value="ICE_Mbov_0396_TM"/>
    <property type="match status" value="1"/>
</dbReference>
<evidence type="ECO:0000256" key="1">
    <source>
        <dbReference type="SAM" id="MobiDB-lite"/>
    </source>
</evidence>
<name>A0A449B2G2_9BACT</name>
<gene>
    <name evidence="3" type="ORF">NCTC10181_00659</name>
</gene>
<dbReference type="NCBIfam" id="NF045848">
    <property type="entry name" value="MMCAP2_0566_fam"/>
    <property type="match status" value="1"/>
</dbReference>
<dbReference type="OrthoDB" id="9857021at2"/>
<evidence type="ECO:0000313" key="4">
    <source>
        <dbReference type="Proteomes" id="UP000290985"/>
    </source>
</evidence>
<feature type="region of interest" description="Disordered" evidence="1">
    <location>
        <begin position="365"/>
        <end position="398"/>
    </location>
</feature>
<evidence type="ECO:0000256" key="2">
    <source>
        <dbReference type="SAM" id="Phobius"/>
    </source>
</evidence>
<keyword evidence="2" id="KW-1133">Transmembrane helix</keyword>